<evidence type="ECO:0000256" key="4">
    <source>
        <dbReference type="ARBA" id="ARBA00023004"/>
    </source>
</evidence>
<reference evidence="8" key="1">
    <citation type="submission" date="2022-11" db="EMBL/GenBank/DDBJ databases">
        <title>Genome Resource of Sclerotinia nivalis Strain SnTB1, a Plant Pathogen Isolated from American Ginseng.</title>
        <authorList>
            <person name="Fan S."/>
        </authorList>
    </citation>
    <scope>NUCLEOTIDE SEQUENCE</scope>
    <source>
        <strain evidence="8">SnTB1</strain>
    </source>
</reference>
<dbReference type="PANTHER" id="PTHR24305">
    <property type="entry name" value="CYTOCHROME P450"/>
    <property type="match status" value="1"/>
</dbReference>
<proteinExistence type="inferred from homology"/>
<dbReference type="InterPro" id="IPR036396">
    <property type="entry name" value="Cyt_P450_sf"/>
</dbReference>
<sequence length="397" mass="45821">MAFTIPVEEHKLKRQTLDPSFSKRRVNQMEDGLYEELERVFDKISEYGGKGENVPIAELYFCYTGDIISHYLFGKSLNLISAPNFIEKAEQMRSFTRGVWVSMHFPLIRSAILSAPRWVVAFMNDAWVKVFWFCEDLARQAIAQFDEERAGEQNPSEETIFDRLLLANSRRIEKGKKAKPLTFEELAYESVATLNAGTEPTATMMTYATYFFLRFPEVQDRILKELGSVELDKRGRLPLQKVEVLPYFTGFVRETLRFMPLVPGRLPRTVPKGGLYVPAAKRTIPEGSIIGISHLALHENPEIFIQPRKFLPERWIGEEGKELNHWLLSFSKGRTDCIGKNLAYAEMHLVLANLFTRFDLELAPGSHNDMQWMDRVIVHPKHNLRIKVKPKQIKKVT</sequence>
<evidence type="ECO:0000256" key="2">
    <source>
        <dbReference type="ARBA" id="ARBA00010617"/>
    </source>
</evidence>
<keyword evidence="7" id="KW-0560">Oxidoreductase</keyword>
<organism evidence="8 9">
    <name type="scientific">Sclerotinia nivalis</name>
    <dbReference type="NCBI Taxonomy" id="352851"/>
    <lineage>
        <taxon>Eukaryota</taxon>
        <taxon>Fungi</taxon>
        <taxon>Dikarya</taxon>
        <taxon>Ascomycota</taxon>
        <taxon>Pezizomycotina</taxon>
        <taxon>Leotiomycetes</taxon>
        <taxon>Helotiales</taxon>
        <taxon>Sclerotiniaceae</taxon>
        <taxon>Sclerotinia</taxon>
    </lineage>
</organism>
<dbReference type="GO" id="GO:0004497">
    <property type="term" value="F:monooxygenase activity"/>
    <property type="evidence" value="ECO:0007669"/>
    <property type="project" value="UniProtKB-KW"/>
</dbReference>
<keyword evidence="5" id="KW-0843">Virulence</keyword>
<keyword evidence="6 7" id="KW-0349">Heme</keyword>
<dbReference type="InterPro" id="IPR050121">
    <property type="entry name" value="Cytochrome_P450_monoxygenase"/>
</dbReference>
<dbReference type="InterPro" id="IPR001128">
    <property type="entry name" value="Cyt_P450"/>
</dbReference>
<gene>
    <name evidence="8" type="ORF">OCU04_007429</name>
</gene>
<dbReference type="PRINTS" id="PR00385">
    <property type="entry name" value="P450"/>
</dbReference>
<name>A0A9X0DJ50_9HELO</name>
<dbReference type="Gene3D" id="1.10.630.10">
    <property type="entry name" value="Cytochrome P450"/>
    <property type="match status" value="1"/>
</dbReference>
<evidence type="ECO:0000256" key="7">
    <source>
        <dbReference type="RuleBase" id="RU000461"/>
    </source>
</evidence>
<dbReference type="InterPro" id="IPR017972">
    <property type="entry name" value="Cyt_P450_CS"/>
</dbReference>
<dbReference type="PRINTS" id="PR00463">
    <property type="entry name" value="EP450I"/>
</dbReference>
<keyword evidence="7" id="KW-0503">Monooxygenase</keyword>
<dbReference type="OrthoDB" id="3945418at2759"/>
<accession>A0A9X0DJ50</accession>
<dbReference type="Proteomes" id="UP001152300">
    <property type="component" value="Unassembled WGS sequence"/>
</dbReference>
<dbReference type="AlphaFoldDB" id="A0A9X0DJ50"/>
<evidence type="ECO:0000256" key="5">
    <source>
        <dbReference type="ARBA" id="ARBA00023026"/>
    </source>
</evidence>
<dbReference type="PANTHER" id="PTHR24305:SF166">
    <property type="entry name" value="CYTOCHROME P450 12A4, MITOCHONDRIAL-RELATED"/>
    <property type="match status" value="1"/>
</dbReference>
<evidence type="ECO:0008006" key="10">
    <source>
        <dbReference type="Google" id="ProtNLM"/>
    </source>
</evidence>
<feature type="binding site" description="axial binding residue" evidence="6">
    <location>
        <position position="337"/>
    </location>
    <ligand>
        <name>heme</name>
        <dbReference type="ChEBI" id="CHEBI:30413"/>
    </ligand>
    <ligandPart>
        <name>Fe</name>
        <dbReference type="ChEBI" id="CHEBI:18248"/>
    </ligandPart>
</feature>
<keyword evidence="4 6" id="KW-0408">Iron</keyword>
<protein>
    <recommendedName>
        <fullName evidence="10">Cytochrome P450</fullName>
    </recommendedName>
</protein>
<dbReference type="GO" id="GO:0020037">
    <property type="term" value="F:heme binding"/>
    <property type="evidence" value="ECO:0007669"/>
    <property type="project" value="InterPro"/>
</dbReference>
<comment type="cofactor">
    <cofactor evidence="1 6">
        <name>heme</name>
        <dbReference type="ChEBI" id="CHEBI:30413"/>
    </cofactor>
</comment>
<dbReference type="GO" id="GO:0016705">
    <property type="term" value="F:oxidoreductase activity, acting on paired donors, with incorporation or reduction of molecular oxygen"/>
    <property type="evidence" value="ECO:0007669"/>
    <property type="project" value="InterPro"/>
</dbReference>
<dbReference type="Pfam" id="PF00067">
    <property type="entry name" value="p450"/>
    <property type="match status" value="1"/>
</dbReference>
<evidence type="ECO:0000313" key="9">
    <source>
        <dbReference type="Proteomes" id="UP001152300"/>
    </source>
</evidence>
<keyword evidence="9" id="KW-1185">Reference proteome</keyword>
<evidence type="ECO:0000256" key="1">
    <source>
        <dbReference type="ARBA" id="ARBA00001971"/>
    </source>
</evidence>
<dbReference type="EMBL" id="JAPEIS010000008">
    <property type="protein sequence ID" value="KAJ8063557.1"/>
    <property type="molecule type" value="Genomic_DNA"/>
</dbReference>
<comment type="caution">
    <text evidence="8">The sequence shown here is derived from an EMBL/GenBank/DDBJ whole genome shotgun (WGS) entry which is preliminary data.</text>
</comment>
<evidence type="ECO:0000256" key="6">
    <source>
        <dbReference type="PIRSR" id="PIRSR602401-1"/>
    </source>
</evidence>
<comment type="similarity">
    <text evidence="2 7">Belongs to the cytochrome P450 family.</text>
</comment>
<dbReference type="SUPFAM" id="SSF48264">
    <property type="entry name" value="Cytochrome P450"/>
    <property type="match status" value="1"/>
</dbReference>
<dbReference type="PROSITE" id="PS00086">
    <property type="entry name" value="CYTOCHROME_P450"/>
    <property type="match status" value="1"/>
</dbReference>
<dbReference type="CDD" id="cd11062">
    <property type="entry name" value="CYP58-like"/>
    <property type="match status" value="1"/>
</dbReference>
<evidence type="ECO:0000313" key="8">
    <source>
        <dbReference type="EMBL" id="KAJ8063557.1"/>
    </source>
</evidence>
<keyword evidence="3 6" id="KW-0479">Metal-binding</keyword>
<evidence type="ECO:0000256" key="3">
    <source>
        <dbReference type="ARBA" id="ARBA00022723"/>
    </source>
</evidence>
<dbReference type="GO" id="GO:0005506">
    <property type="term" value="F:iron ion binding"/>
    <property type="evidence" value="ECO:0007669"/>
    <property type="project" value="InterPro"/>
</dbReference>
<dbReference type="InterPro" id="IPR002401">
    <property type="entry name" value="Cyt_P450_E_grp-I"/>
</dbReference>